<organism evidence="3 4">
    <name type="scientific">Saponaria officinalis</name>
    <name type="common">Common soapwort</name>
    <name type="synonym">Lychnis saponaria</name>
    <dbReference type="NCBI Taxonomy" id="3572"/>
    <lineage>
        <taxon>Eukaryota</taxon>
        <taxon>Viridiplantae</taxon>
        <taxon>Streptophyta</taxon>
        <taxon>Embryophyta</taxon>
        <taxon>Tracheophyta</taxon>
        <taxon>Spermatophyta</taxon>
        <taxon>Magnoliopsida</taxon>
        <taxon>eudicotyledons</taxon>
        <taxon>Gunneridae</taxon>
        <taxon>Pentapetalae</taxon>
        <taxon>Caryophyllales</taxon>
        <taxon>Caryophyllaceae</taxon>
        <taxon>Caryophylleae</taxon>
        <taxon>Saponaria</taxon>
    </lineage>
</organism>
<feature type="coiled-coil region" evidence="1">
    <location>
        <begin position="1"/>
        <end position="65"/>
    </location>
</feature>
<feature type="compositionally biased region" description="Basic residues" evidence="2">
    <location>
        <begin position="435"/>
        <end position="446"/>
    </location>
</feature>
<protein>
    <recommendedName>
        <fullName evidence="5">Retrotransposon gag domain-containing protein</fullName>
    </recommendedName>
</protein>
<evidence type="ECO:0000313" key="3">
    <source>
        <dbReference type="EMBL" id="KAK9671905.1"/>
    </source>
</evidence>
<keyword evidence="4" id="KW-1185">Reference proteome</keyword>
<feature type="region of interest" description="Disordered" evidence="2">
    <location>
        <begin position="431"/>
        <end position="494"/>
    </location>
</feature>
<accession>A0AAW1H6L3</accession>
<feature type="compositionally biased region" description="Basic and acidic residues" evidence="2">
    <location>
        <begin position="321"/>
        <end position="333"/>
    </location>
</feature>
<gene>
    <name evidence="3" type="ORF">RND81_12G063200</name>
</gene>
<evidence type="ECO:0008006" key="5">
    <source>
        <dbReference type="Google" id="ProtNLM"/>
    </source>
</evidence>
<dbReference type="Proteomes" id="UP001443914">
    <property type="component" value="Unassembled WGS sequence"/>
</dbReference>
<dbReference type="AlphaFoldDB" id="A0AAW1H6L3"/>
<feature type="region of interest" description="Disordered" evidence="2">
    <location>
        <begin position="314"/>
        <end position="341"/>
    </location>
</feature>
<evidence type="ECO:0000256" key="1">
    <source>
        <dbReference type="SAM" id="Coils"/>
    </source>
</evidence>
<proteinExistence type="predicted"/>
<dbReference type="PANTHER" id="PTHR33223">
    <property type="entry name" value="CCHC-TYPE DOMAIN-CONTAINING PROTEIN"/>
    <property type="match status" value="1"/>
</dbReference>
<name>A0AAW1H6L3_SAPOF</name>
<dbReference type="EMBL" id="JBDFQZ010000012">
    <property type="protein sequence ID" value="KAK9671905.1"/>
    <property type="molecule type" value="Genomic_DNA"/>
</dbReference>
<feature type="region of interest" description="Disordered" evidence="2">
    <location>
        <begin position="359"/>
        <end position="379"/>
    </location>
</feature>
<keyword evidence="1" id="KW-0175">Coiled coil</keyword>
<evidence type="ECO:0000313" key="4">
    <source>
        <dbReference type="Proteomes" id="UP001443914"/>
    </source>
</evidence>
<reference evidence="3" key="1">
    <citation type="submission" date="2024-03" db="EMBL/GenBank/DDBJ databases">
        <title>WGS assembly of Saponaria officinalis var. Norfolk2.</title>
        <authorList>
            <person name="Jenkins J."/>
            <person name="Shu S."/>
            <person name="Grimwood J."/>
            <person name="Barry K."/>
            <person name="Goodstein D."/>
            <person name="Schmutz J."/>
            <person name="Leebens-Mack J."/>
            <person name="Osbourn A."/>
        </authorList>
    </citation>
    <scope>NUCLEOTIDE SEQUENCE [LARGE SCALE GENOMIC DNA]</scope>
    <source>
        <strain evidence="3">JIC</strain>
    </source>
</reference>
<sequence length="494" mass="56225">MVNEENINNELIEQLKAQMQQMVTMMTQANIAHEAKLEQMDKRFEDEAEKSAKKLQALEERLTNAKGYSIHQENEYVPEIIKDALPLKQALRDLPIFKGIESPRVHLRTFKDQMVVKGIDPAYWPRIFPHSLDAIPKNWFYSLEPSKVEDFTDILWSNTKASICNLETLVQKENEGFFEYLTRWKRFSSQIANRPDEDELVAKCINNLKPAYQMHMRYNNIKIFKELTMVGTCIEEDQRQGTVPNYMVRGYQGPSASRSAPTFSKTEKVHSISALDTLVASTSGSKPKRTFDPLFMTYKQALERLIKEEFITLPAPTPEPPVDKRSPRWDGSAHCHYHQGKGHSTKECFKRKHIIQDMIDSGKLPKPRPPKPSNNSNPLGNNAIFVGSIPIIDSSSLIVPTEPEINGIWFSDDQDDWPPVAQINKAPYSALPHNYGKKKNKKGKGKAHNEISYLTRSRTVQRDPLAQDEPAKTTTNKDKGKAVAEETAALVPPL</sequence>
<dbReference type="PANTHER" id="PTHR33223:SF8">
    <property type="entry name" value="OS04G0172440 PROTEIN"/>
    <property type="match status" value="1"/>
</dbReference>
<feature type="compositionally biased region" description="Basic and acidic residues" evidence="2">
    <location>
        <begin position="469"/>
        <end position="484"/>
    </location>
</feature>
<comment type="caution">
    <text evidence="3">The sequence shown here is derived from an EMBL/GenBank/DDBJ whole genome shotgun (WGS) entry which is preliminary data.</text>
</comment>
<evidence type="ECO:0000256" key="2">
    <source>
        <dbReference type="SAM" id="MobiDB-lite"/>
    </source>
</evidence>